<comment type="caution">
    <text evidence="1">The sequence shown here is derived from an EMBL/GenBank/DDBJ whole genome shotgun (WGS) entry which is preliminary data.</text>
</comment>
<dbReference type="Proteomes" id="UP000324800">
    <property type="component" value="Unassembled WGS sequence"/>
</dbReference>
<dbReference type="EMBL" id="SNRW01037029">
    <property type="protein sequence ID" value="KAA6354029.1"/>
    <property type="molecule type" value="Genomic_DNA"/>
</dbReference>
<proteinExistence type="predicted"/>
<organism evidence="1 2">
    <name type="scientific">Streblomastix strix</name>
    <dbReference type="NCBI Taxonomy" id="222440"/>
    <lineage>
        <taxon>Eukaryota</taxon>
        <taxon>Metamonada</taxon>
        <taxon>Preaxostyla</taxon>
        <taxon>Oxymonadida</taxon>
        <taxon>Streblomastigidae</taxon>
        <taxon>Streblomastix</taxon>
    </lineage>
</organism>
<gene>
    <name evidence="1" type="ORF">EZS28_050444</name>
</gene>
<accession>A0A5J4T6Z5</accession>
<reference evidence="1 2" key="1">
    <citation type="submission" date="2019-03" db="EMBL/GenBank/DDBJ databases">
        <title>Single cell metagenomics reveals metabolic interactions within the superorganism composed of flagellate Streblomastix strix and complex community of Bacteroidetes bacteria on its surface.</title>
        <authorList>
            <person name="Treitli S.C."/>
            <person name="Kolisko M."/>
            <person name="Husnik F."/>
            <person name="Keeling P."/>
            <person name="Hampl V."/>
        </authorList>
    </citation>
    <scope>NUCLEOTIDE SEQUENCE [LARGE SCALE GENOMIC DNA]</scope>
    <source>
        <strain evidence="1">ST1C</strain>
    </source>
</reference>
<sequence>MGLTQAVVLSAS</sequence>
<feature type="non-terminal residue" evidence="1">
    <location>
        <position position="12"/>
    </location>
</feature>
<name>A0A5J4T6Z5_9EUKA</name>
<evidence type="ECO:0000313" key="2">
    <source>
        <dbReference type="Proteomes" id="UP000324800"/>
    </source>
</evidence>
<protein>
    <submittedName>
        <fullName evidence="1">Uncharacterized protein</fullName>
    </submittedName>
</protein>
<evidence type="ECO:0000313" key="1">
    <source>
        <dbReference type="EMBL" id="KAA6354029.1"/>
    </source>
</evidence>